<dbReference type="Proteomes" id="UP000267606">
    <property type="component" value="Unassembled WGS sequence"/>
</dbReference>
<dbReference type="SUPFAM" id="SSF52540">
    <property type="entry name" value="P-loop containing nucleoside triphosphate hydrolases"/>
    <property type="match status" value="1"/>
</dbReference>
<evidence type="ECO:0000313" key="2">
    <source>
        <dbReference type="EMBL" id="VDO75727.1"/>
    </source>
</evidence>
<feature type="domain" description="SNF2 N-terminal" evidence="1">
    <location>
        <begin position="37"/>
        <end position="105"/>
    </location>
</feature>
<dbReference type="InterPro" id="IPR038718">
    <property type="entry name" value="SNF2-like_sf"/>
</dbReference>
<dbReference type="InterPro" id="IPR000330">
    <property type="entry name" value="SNF2_N"/>
</dbReference>
<gene>
    <name evidence="2" type="ORF">OFLC_LOCUS11334</name>
</gene>
<name>A0A183HV21_9BILA</name>
<dbReference type="Pfam" id="PF00176">
    <property type="entry name" value="SNF2-rel_dom"/>
    <property type="match status" value="1"/>
</dbReference>
<keyword evidence="3" id="KW-1185">Reference proteome</keyword>
<dbReference type="WBParaSite" id="OFLC_0001133301-mRNA-1">
    <property type="protein sequence ID" value="OFLC_0001133301-mRNA-1"/>
    <property type="gene ID" value="OFLC_0001133301"/>
</dbReference>
<dbReference type="STRING" id="387005.A0A183HV21"/>
<accession>A0A183HV21</accession>
<sequence>MWGRRNKLKRVFSGGICQIFDLKYRIRFANCLNLHEHQIHGVKRILQWHNEKHGGIIADEMGLGKTCQVVGSIVCLLNDNKAGRHMIVCPLSVLQHWQNELLRLILMFKLLSYFIYAS</sequence>
<proteinExistence type="predicted"/>
<dbReference type="InterPro" id="IPR027417">
    <property type="entry name" value="P-loop_NTPase"/>
</dbReference>
<organism evidence="4">
    <name type="scientific">Onchocerca flexuosa</name>
    <dbReference type="NCBI Taxonomy" id="387005"/>
    <lineage>
        <taxon>Eukaryota</taxon>
        <taxon>Metazoa</taxon>
        <taxon>Ecdysozoa</taxon>
        <taxon>Nematoda</taxon>
        <taxon>Chromadorea</taxon>
        <taxon>Rhabditida</taxon>
        <taxon>Spirurina</taxon>
        <taxon>Spiruromorpha</taxon>
        <taxon>Filarioidea</taxon>
        <taxon>Onchocercidae</taxon>
        <taxon>Onchocerca</taxon>
    </lineage>
</organism>
<dbReference type="Gene3D" id="3.40.50.10810">
    <property type="entry name" value="Tandem AAA-ATPase domain"/>
    <property type="match status" value="1"/>
</dbReference>
<dbReference type="PANTHER" id="PTHR10799">
    <property type="entry name" value="SNF2/RAD54 HELICASE FAMILY"/>
    <property type="match status" value="1"/>
</dbReference>
<dbReference type="GO" id="GO:0005524">
    <property type="term" value="F:ATP binding"/>
    <property type="evidence" value="ECO:0007669"/>
    <property type="project" value="InterPro"/>
</dbReference>
<dbReference type="EMBL" id="UZAJ01016269">
    <property type="protein sequence ID" value="VDO75727.1"/>
    <property type="molecule type" value="Genomic_DNA"/>
</dbReference>
<evidence type="ECO:0000259" key="1">
    <source>
        <dbReference type="Pfam" id="PF00176"/>
    </source>
</evidence>
<protein>
    <submittedName>
        <fullName evidence="4">SNF2_N domain-containing protein</fullName>
    </submittedName>
</protein>
<dbReference type="AlphaFoldDB" id="A0A183HV21"/>
<evidence type="ECO:0000313" key="3">
    <source>
        <dbReference type="Proteomes" id="UP000267606"/>
    </source>
</evidence>
<reference evidence="4" key="1">
    <citation type="submission" date="2016-06" db="UniProtKB">
        <authorList>
            <consortium name="WormBaseParasite"/>
        </authorList>
    </citation>
    <scope>IDENTIFICATION</scope>
</reference>
<reference evidence="2 3" key="2">
    <citation type="submission" date="2018-11" db="EMBL/GenBank/DDBJ databases">
        <authorList>
            <consortium name="Pathogen Informatics"/>
        </authorList>
    </citation>
    <scope>NUCLEOTIDE SEQUENCE [LARGE SCALE GENOMIC DNA]</scope>
</reference>
<evidence type="ECO:0000313" key="4">
    <source>
        <dbReference type="WBParaSite" id="OFLC_0001133301-mRNA-1"/>
    </source>
</evidence>